<reference evidence="5 7" key="1">
    <citation type="submission" date="2018-06" db="EMBL/GenBank/DDBJ databases">
        <authorList>
            <consortium name="Pathogen Informatics"/>
            <person name="Doyle S."/>
        </authorList>
    </citation>
    <scope>NUCLEOTIDE SEQUENCE [LARGE SCALE GENOMIC DNA]</scope>
    <source>
        <strain evidence="5 7">NCTC11159</strain>
    </source>
</reference>
<dbReference type="GO" id="GO:0043565">
    <property type="term" value="F:sequence-specific DNA binding"/>
    <property type="evidence" value="ECO:0007669"/>
    <property type="project" value="InterPro"/>
</dbReference>
<organism evidence="5 7">
    <name type="scientific">Iodobacter fluviatilis</name>
    <dbReference type="NCBI Taxonomy" id="537"/>
    <lineage>
        <taxon>Bacteria</taxon>
        <taxon>Pseudomonadati</taxon>
        <taxon>Pseudomonadota</taxon>
        <taxon>Betaproteobacteria</taxon>
        <taxon>Neisseriales</taxon>
        <taxon>Chitinibacteraceae</taxon>
        <taxon>Iodobacter</taxon>
    </lineage>
</organism>
<dbReference type="CDD" id="cd03136">
    <property type="entry name" value="GATase1_AraC_ArgR_like"/>
    <property type="match status" value="1"/>
</dbReference>
<dbReference type="AlphaFoldDB" id="A0A377Q4S8"/>
<keyword evidence="1" id="KW-0805">Transcription regulation</keyword>
<keyword evidence="3" id="KW-0804">Transcription</keyword>
<dbReference type="EMBL" id="UGHR01000001">
    <property type="protein sequence ID" value="STQ89943.1"/>
    <property type="molecule type" value="Genomic_DNA"/>
</dbReference>
<evidence type="ECO:0000313" key="8">
    <source>
        <dbReference type="Proteomes" id="UP000295794"/>
    </source>
</evidence>
<dbReference type="PROSITE" id="PS01124">
    <property type="entry name" value="HTH_ARAC_FAMILY_2"/>
    <property type="match status" value="1"/>
</dbReference>
<evidence type="ECO:0000256" key="1">
    <source>
        <dbReference type="ARBA" id="ARBA00023015"/>
    </source>
</evidence>
<evidence type="ECO:0000259" key="4">
    <source>
        <dbReference type="PROSITE" id="PS01124"/>
    </source>
</evidence>
<evidence type="ECO:0000313" key="5">
    <source>
        <dbReference type="EMBL" id="STQ89943.1"/>
    </source>
</evidence>
<dbReference type="InterPro" id="IPR018062">
    <property type="entry name" value="HTH_AraC-typ_CS"/>
</dbReference>
<sequence>MPLKLNSQAIQIAVLLLPPAPMLSIAGIDTILGMANTISDAPLYKLQYYTLDGSAIPLATGGHSPQLPALADTRAIDVLLIVSQTPPFANDPRLTQLKTLLNDATSVGAIDCGAWWLAACGVLDQHRATLRWPELRSFTATFPSVICTQNIYEFDRKYFSCGAGAATLDAMLALVAKQQSLALAEQIAESLCIERIRTPETRQRTSHAVQLGQRQPKLSAVLQLMEANLEEPISSDELARHVDLSRRQLERLFKQHLDTLPARHYMQLRLERARTLLQRTGISVVQIGLSCGFSSGAHFATAYRAHFGLSPRDERAAFSKS</sequence>
<dbReference type="SUPFAM" id="SSF46689">
    <property type="entry name" value="Homeodomain-like"/>
    <property type="match status" value="2"/>
</dbReference>
<dbReference type="Gene3D" id="3.40.50.880">
    <property type="match status" value="1"/>
</dbReference>
<dbReference type="Proteomes" id="UP000255108">
    <property type="component" value="Unassembled WGS sequence"/>
</dbReference>
<dbReference type="SMART" id="SM00342">
    <property type="entry name" value="HTH_ARAC"/>
    <property type="match status" value="1"/>
</dbReference>
<dbReference type="InterPro" id="IPR009057">
    <property type="entry name" value="Homeodomain-like_sf"/>
</dbReference>
<dbReference type="PANTHER" id="PTHR46796">
    <property type="entry name" value="HTH-TYPE TRANSCRIPTIONAL ACTIVATOR RHAS-RELATED"/>
    <property type="match status" value="1"/>
</dbReference>
<evidence type="ECO:0000313" key="7">
    <source>
        <dbReference type="Proteomes" id="UP000255108"/>
    </source>
</evidence>
<dbReference type="GO" id="GO:0003700">
    <property type="term" value="F:DNA-binding transcription factor activity"/>
    <property type="evidence" value="ECO:0007669"/>
    <property type="project" value="InterPro"/>
</dbReference>
<proteinExistence type="predicted"/>
<dbReference type="OrthoDB" id="9816344at2"/>
<dbReference type="PROSITE" id="PS00041">
    <property type="entry name" value="HTH_ARAC_FAMILY_1"/>
    <property type="match status" value="1"/>
</dbReference>
<gene>
    <name evidence="5" type="primary">rhaS_1</name>
    <name evidence="6" type="ORF">EV682_1212</name>
    <name evidence="5" type="ORF">NCTC11159_00994</name>
</gene>
<dbReference type="InterPro" id="IPR018060">
    <property type="entry name" value="HTH_AraC"/>
</dbReference>
<dbReference type="Pfam" id="PF12833">
    <property type="entry name" value="HTH_18"/>
    <property type="match status" value="1"/>
</dbReference>
<protein>
    <submittedName>
        <fullName evidence="5">L-rhamnose operon regulatory protein rhaS</fullName>
    </submittedName>
    <submittedName>
        <fullName evidence="6">Transcriptional regulator GlxA family with amidase domain</fullName>
    </submittedName>
</protein>
<dbReference type="Proteomes" id="UP000295794">
    <property type="component" value="Unassembled WGS sequence"/>
</dbReference>
<dbReference type="EMBL" id="SMBT01000021">
    <property type="protein sequence ID" value="TCU81487.1"/>
    <property type="molecule type" value="Genomic_DNA"/>
</dbReference>
<evidence type="ECO:0000313" key="6">
    <source>
        <dbReference type="EMBL" id="TCU81487.1"/>
    </source>
</evidence>
<accession>A0A377Q4S8</accession>
<dbReference type="InterPro" id="IPR029062">
    <property type="entry name" value="Class_I_gatase-like"/>
</dbReference>
<keyword evidence="2" id="KW-0238">DNA-binding</keyword>
<name>A0A377Q4S8_9NEIS</name>
<feature type="domain" description="HTH araC/xylS-type" evidence="4">
    <location>
        <begin position="219"/>
        <end position="317"/>
    </location>
</feature>
<dbReference type="InterPro" id="IPR050204">
    <property type="entry name" value="AraC_XylS_family_regulators"/>
</dbReference>
<reference evidence="6 8" key="2">
    <citation type="submission" date="2019-03" db="EMBL/GenBank/DDBJ databases">
        <title>Genomic Encyclopedia of Type Strains, Phase IV (KMG-IV): sequencing the most valuable type-strain genomes for metagenomic binning, comparative biology and taxonomic classification.</title>
        <authorList>
            <person name="Goeker M."/>
        </authorList>
    </citation>
    <scope>NUCLEOTIDE SEQUENCE [LARGE SCALE GENOMIC DNA]</scope>
    <source>
        <strain evidence="6 8">DSM 3764</strain>
    </source>
</reference>
<evidence type="ECO:0000256" key="2">
    <source>
        <dbReference type="ARBA" id="ARBA00023125"/>
    </source>
</evidence>
<dbReference type="SUPFAM" id="SSF52317">
    <property type="entry name" value="Class I glutamine amidotransferase-like"/>
    <property type="match status" value="1"/>
</dbReference>
<dbReference type="Gene3D" id="1.10.10.60">
    <property type="entry name" value="Homeodomain-like"/>
    <property type="match status" value="1"/>
</dbReference>
<dbReference type="RefSeq" id="WP_115226338.1">
    <property type="nucleotide sequence ID" value="NZ_CAWOLO010000021.1"/>
</dbReference>
<keyword evidence="8" id="KW-1185">Reference proteome</keyword>
<evidence type="ECO:0000256" key="3">
    <source>
        <dbReference type="ARBA" id="ARBA00023163"/>
    </source>
</evidence>